<dbReference type="PANTHER" id="PTHR43857">
    <property type="entry name" value="BLR7761 PROTEIN"/>
    <property type="match status" value="1"/>
</dbReference>
<dbReference type="SUPFAM" id="SSF55298">
    <property type="entry name" value="YjgF-like"/>
    <property type="match status" value="1"/>
</dbReference>
<protein>
    <submittedName>
        <fullName evidence="1">Enamine deaminase RidA, house cleaning of reactive enamine intermediates, YjgF/YER057c/UK114 family</fullName>
    </submittedName>
</protein>
<organism evidence="1 2">
    <name type="scientific">Mycobacterium numidiamassiliense</name>
    <dbReference type="NCBI Taxonomy" id="1841861"/>
    <lineage>
        <taxon>Bacteria</taxon>
        <taxon>Bacillati</taxon>
        <taxon>Actinomycetota</taxon>
        <taxon>Actinomycetes</taxon>
        <taxon>Mycobacteriales</taxon>
        <taxon>Mycobacteriaceae</taxon>
        <taxon>Mycobacterium</taxon>
    </lineage>
</organism>
<proteinExistence type="predicted"/>
<gene>
    <name evidence="1" type="ORF">MNAB215_5639</name>
</gene>
<dbReference type="InterPro" id="IPR035959">
    <property type="entry name" value="RutC-like_sf"/>
</dbReference>
<dbReference type="RefSeq" id="WP_077081671.1">
    <property type="nucleotide sequence ID" value="NZ_FUEZ01000004.1"/>
</dbReference>
<dbReference type="OrthoDB" id="9799840at2"/>
<keyword evidence="2" id="KW-1185">Reference proteome</keyword>
<dbReference type="Gene3D" id="3.30.1330.40">
    <property type="entry name" value="RutC-like"/>
    <property type="match status" value="1"/>
</dbReference>
<accession>A0A2U3PI41</accession>
<dbReference type="STRING" id="1841861.GCA_900157365_03958"/>
<dbReference type="AlphaFoldDB" id="A0A2U3PI41"/>
<name>A0A2U3PI41_9MYCO</name>
<reference evidence="1 2" key="1">
    <citation type="submission" date="2017-01" db="EMBL/GenBank/DDBJ databases">
        <authorList>
            <consortium name="Urmite Genomes"/>
        </authorList>
    </citation>
    <scope>NUCLEOTIDE SEQUENCE [LARGE SCALE GENOMIC DNA]</scope>
    <source>
        <strain evidence="1 2">AB215</strain>
    </source>
</reference>
<evidence type="ECO:0000313" key="1">
    <source>
        <dbReference type="EMBL" id="SPM43413.1"/>
    </source>
</evidence>
<dbReference type="Pfam" id="PF01042">
    <property type="entry name" value="Ribonuc_L-PSP"/>
    <property type="match status" value="1"/>
</dbReference>
<dbReference type="PANTHER" id="PTHR43857:SF1">
    <property type="entry name" value="YJGH FAMILY PROTEIN"/>
    <property type="match status" value="1"/>
</dbReference>
<evidence type="ECO:0000313" key="2">
    <source>
        <dbReference type="Proteomes" id="UP000240424"/>
    </source>
</evidence>
<dbReference type="InterPro" id="IPR006175">
    <property type="entry name" value="YjgF/YER057c/UK114"/>
</dbReference>
<dbReference type="CDD" id="cd06154">
    <property type="entry name" value="YjgF_YER057c_UK114_like_6"/>
    <property type="match status" value="1"/>
</dbReference>
<dbReference type="EMBL" id="FUEZ01000004">
    <property type="protein sequence ID" value="SPM43413.1"/>
    <property type="molecule type" value="Genomic_DNA"/>
</dbReference>
<sequence>MTAKRTLVSSGSDFESTVGYSRAVRIGAHVAVAGTTGNGPTGDIAAQTRDALRRIEIALHEAGATLADVIRTRIFVTDISRWREVGAVHAEVFGDIRPVATMVEVAALIAPELMVEIEADAYVAS</sequence>
<dbReference type="Proteomes" id="UP000240424">
    <property type="component" value="Unassembled WGS sequence"/>
</dbReference>